<dbReference type="GO" id="GO:0030246">
    <property type="term" value="F:carbohydrate binding"/>
    <property type="evidence" value="ECO:0007669"/>
    <property type="project" value="InterPro"/>
</dbReference>
<dbReference type="InterPro" id="IPR009057">
    <property type="entry name" value="Homeodomain-like_sf"/>
</dbReference>
<comment type="similarity">
    <text evidence="1">Belongs to the SorC transcriptional regulatory family.</text>
</comment>
<dbReference type="InterPro" id="IPR051054">
    <property type="entry name" value="SorC_transcr_regulators"/>
</dbReference>
<dbReference type="PANTHER" id="PTHR34294">
    <property type="entry name" value="TRANSCRIPTIONAL REGULATOR-RELATED"/>
    <property type="match status" value="1"/>
</dbReference>
<evidence type="ECO:0000313" key="7">
    <source>
        <dbReference type="EMBL" id="SHI13968.1"/>
    </source>
</evidence>
<dbReference type="STRING" id="1123281.SAMN02745180_02345"/>
<keyword evidence="8" id="KW-1185">Reference proteome</keyword>
<dbReference type="Pfam" id="PF04545">
    <property type="entry name" value="Sigma70_r4"/>
    <property type="match status" value="1"/>
</dbReference>
<evidence type="ECO:0000256" key="3">
    <source>
        <dbReference type="ARBA" id="ARBA00023125"/>
    </source>
</evidence>
<evidence type="ECO:0000256" key="1">
    <source>
        <dbReference type="ARBA" id="ARBA00010466"/>
    </source>
</evidence>
<evidence type="ECO:0000313" key="8">
    <source>
        <dbReference type="Proteomes" id="UP000184389"/>
    </source>
</evidence>
<proteinExistence type="inferred from homology"/>
<dbReference type="Pfam" id="PF04198">
    <property type="entry name" value="Sugar-bind"/>
    <property type="match status" value="1"/>
</dbReference>
<name>A0A1M5YQ11_9FIRM</name>
<keyword evidence="4" id="KW-0804">Transcription</keyword>
<dbReference type="Proteomes" id="UP000184389">
    <property type="component" value="Unassembled WGS sequence"/>
</dbReference>
<dbReference type="EMBL" id="FQXR01000014">
    <property type="protein sequence ID" value="SHI13968.1"/>
    <property type="molecule type" value="Genomic_DNA"/>
</dbReference>
<dbReference type="GO" id="GO:0006352">
    <property type="term" value="P:DNA-templated transcription initiation"/>
    <property type="evidence" value="ECO:0007669"/>
    <property type="project" value="InterPro"/>
</dbReference>
<evidence type="ECO:0000259" key="5">
    <source>
        <dbReference type="Pfam" id="PF04198"/>
    </source>
</evidence>
<dbReference type="RefSeq" id="WP_072744982.1">
    <property type="nucleotide sequence ID" value="NZ_FQXR01000014.1"/>
</dbReference>
<accession>A0A1M5YQ11</accession>
<feature type="domain" description="RNA polymerase sigma-70 region 4" evidence="6">
    <location>
        <begin position="16"/>
        <end position="46"/>
    </location>
</feature>
<evidence type="ECO:0000259" key="6">
    <source>
        <dbReference type="Pfam" id="PF04545"/>
    </source>
</evidence>
<reference evidence="7 8" key="1">
    <citation type="submission" date="2016-11" db="EMBL/GenBank/DDBJ databases">
        <authorList>
            <person name="Jaros S."/>
            <person name="Januszkiewicz K."/>
            <person name="Wedrychowicz H."/>
        </authorList>
    </citation>
    <scope>NUCLEOTIDE SEQUENCE [LARGE SCALE GENOMIC DNA]</scope>
    <source>
        <strain evidence="7 8">DSM 13106</strain>
    </source>
</reference>
<sequence>MSKKKYDMRLMVKCAQMYYDEELNQANIAEKLQISKSSVSRILSAAKEEGVVKVVVNNPFKDENIKLEKQLEERFDLKEAIIVDSMSNDYEEIKKELAKAAADYLERIIKDGQIIGVTMGTTLCKIPMYVKNDKKHDVTFIPLLGGVGETNVEIHPNSIALNLAKKFRADCKLLHAPSIVDNPDRKEMFVQDKNIQSFFDLMKRVDIAVAGIGFPLENTSTLVESGYFTMQDIKELEEQGAVADISMLFMDKYGDGSSFESNKRVIGMNLETLKRVPLTIGIAGHEHKSKAILATLVGKYIDVLITDENTAESVLKLSDTY</sequence>
<evidence type="ECO:0000256" key="2">
    <source>
        <dbReference type="ARBA" id="ARBA00023015"/>
    </source>
</evidence>
<dbReference type="InterPro" id="IPR007630">
    <property type="entry name" value="RNA_pol_sigma70_r4"/>
</dbReference>
<dbReference type="SUPFAM" id="SSF100950">
    <property type="entry name" value="NagB/RpiA/CoA transferase-like"/>
    <property type="match status" value="1"/>
</dbReference>
<dbReference type="GO" id="GO:0003677">
    <property type="term" value="F:DNA binding"/>
    <property type="evidence" value="ECO:0007669"/>
    <property type="project" value="UniProtKB-KW"/>
</dbReference>
<keyword evidence="3 7" id="KW-0238">DNA-binding</keyword>
<dbReference type="GO" id="GO:0003700">
    <property type="term" value="F:DNA-binding transcription factor activity"/>
    <property type="evidence" value="ECO:0007669"/>
    <property type="project" value="InterPro"/>
</dbReference>
<dbReference type="PANTHER" id="PTHR34294:SF1">
    <property type="entry name" value="TRANSCRIPTIONAL REGULATOR LSRR"/>
    <property type="match status" value="1"/>
</dbReference>
<dbReference type="Gene3D" id="1.10.10.60">
    <property type="entry name" value="Homeodomain-like"/>
    <property type="match status" value="1"/>
</dbReference>
<dbReference type="InterPro" id="IPR007324">
    <property type="entry name" value="Sugar-bd_dom_put"/>
</dbReference>
<gene>
    <name evidence="7" type="ORF">SAMN02745180_02345</name>
</gene>
<evidence type="ECO:0000256" key="4">
    <source>
        <dbReference type="ARBA" id="ARBA00023163"/>
    </source>
</evidence>
<organism evidence="7 8">
    <name type="scientific">Sporanaerobacter acetigenes DSM 13106</name>
    <dbReference type="NCBI Taxonomy" id="1123281"/>
    <lineage>
        <taxon>Bacteria</taxon>
        <taxon>Bacillati</taxon>
        <taxon>Bacillota</taxon>
        <taxon>Tissierellia</taxon>
        <taxon>Tissierellales</taxon>
        <taxon>Sporanaerobacteraceae</taxon>
        <taxon>Sporanaerobacter</taxon>
    </lineage>
</organism>
<dbReference type="AlphaFoldDB" id="A0A1M5YQ11"/>
<keyword evidence="2" id="KW-0805">Transcription regulation</keyword>
<dbReference type="Gene3D" id="3.40.50.1360">
    <property type="match status" value="1"/>
</dbReference>
<feature type="domain" description="Sugar-binding" evidence="5">
    <location>
        <begin position="63"/>
        <end position="316"/>
    </location>
</feature>
<dbReference type="InterPro" id="IPR037171">
    <property type="entry name" value="NagB/RpiA_transferase-like"/>
</dbReference>
<dbReference type="SUPFAM" id="SSF46689">
    <property type="entry name" value="Homeodomain-like"/>
    <property type="match status" value="1"/>
</dbReference>
<protein>
    <submittedName>
        <fullName evidence="7">DNA-binding transcriptional regulator LsrR, DeoR family</fullName>
    </submittedName>
</protein>
<dbReference type="OrthoDB" id="58802at2"/>